<dbReference type="OrthoDB" id="2012664at2759"/>
<dbReference type="AlphaFoldDB" id="A0A9J5Y593"/>
<evidence type="ECO:0000256" key="1">
    <source>
        <dbReference type="SAM" id="MobiDB-lite"/>
    </source>
</evidence>
<reference evidence="2 3" key="1">
    <citation type="submission" date="2020-09" db="EMBL/GenBank/DDBJ databases">
        <title>De no assembly of potato wild relative species, Solanum commersonii.</title>
        <authorList>
            <person name="Cho K."/>
        </authorList>
    </citation>
    <scope>NUCLEOTIDE SEQUENCE [LARGE SCALE GENOMIC DNA]</scope>
    <source>
        <strain evidence="2">LZ3.2</strain>
        <tissue evidence="2">Leaf</tissue>
    </source>
</reference>
<keyword evidence="3" id="KW-1185">Reference proteome</keyword>
<dbReference type="EMBL" id="JACXVP010000007">
    <property type="protein sequence ID" value="KAG5595349.1"/>
    <property type="molecule type" value="Genomic_DNA"/>
</dbReference>
<feature type="region of interest" description="Disordered" evidence="1">
    <location>
        <begin position="1"/>
        <end position="70"/>
    </location>
</feature>
<evidence type="ECO:0000313" key="3">
    <source>
        <dbReference type="Proteomes" id="UP000824120"/>
    </source>
</evidence>
<sequence length="172" mass="18939">MNHEASMVNLVDDDEMDDDEVEVNMLIGPPSKCQKKPPSSGSGSSSNSNVKGPINLYFSQKPNEKRKGGPIDLEASKKILRDHAVSAFARWMYDAGLPFNCVNYNESFGEFIVAIGQYGPGMKPPTYRETILKIGKENVVQVVADDASENKKAGDLHYQSQLVPHFSCLSSR</sequence>
<proteinExistence type="predicted"/>
<evidence type="ECO:0000313" key="2">
    <source>
        <dbReference type="EMBL" id="KAG5595349.1"/>
    </source>
</evidence>
<protein>
    <submittedName>
        <fullName evidence="2">Uncharacterized protein</fullName>
    </submittedName>
</protein>
<accession>A0A9J5Y593</accession>
<comment type="caution">
    <text evidence="2">The sequence shown here is derived from an EMBL/GenBank/DDBJ whole genome shotgun (WGS) entry which is preliminary data.</text>
</comment>
<gene>
    <name evidence="2" type="ORF">H5410_036581</name>
</gene>
<name>A0A9J5Y593_SOLCO</name>
<feature type="compositionally biased region" description="Acidic residues" evidence="1">
    <location>
        <begin position="11"/>
        <end position="22"/>
    </location>
</feature>
<dbReference type="Proteomes" id="UP000824120">
    <property type="component" value="Chromosome 7"/>
</dbReference>
<organism evidence="2 3">
    <name type="scientific">Solanum commersonii</name>
    <name type="common">Commerson's wild potato</name>
    <name type="synonym">Commerson's nightshade</name>
    <dbReference type="NCBI Taxonomy" id="4109"/>
    <lineage>
        <taxon>Eukaryota</taxon>
        <taxon>Viridiplantae</taxon>
        <taxon>Streptophyta</taxon>
        <taxon>Embryophyta</taxon>
        <taxon>Tracheophyta</taxon>
        <taxon>Spermatophyta</taxon>
        <taxon>Magnoliopsida</taxon>
        <taxon>eudicotyledons</taxon>
        <taxon>Gunneridae</taxon>
        <taxon>Pentapetalae</taxon>
        <taxon>asterids</taxon>
        <taxon>lamiids</taxon>
        <taxon>Solanales</taxon>
        <taxon>Solanaceae</taxon>
        <taxon>Solanoideae</taxon>
        <taxon>Solaneae</taxon>
        <taxon>Solanum</taxon>
    </lineage>
</organism>
<feature type="compositionally biased region" description="Low complexity" evidence="1">
    <location>
        <begin position="23"/>
        <end position="53"/>
    </location>
</feature>